<name>A0ABY1I8W6_9ACTO</name>
<reference evidence="7 8" key="1">
    <citation type="submission" date="2016-11" db="EMBL/GenBank/DDBJ databases">
        <authorList>
            <person name="Varghese N."/>
            <person name="Submissions S."/>
        </authorList>
    </citation>
    <scope>NUCLEOTIDE SEQUENCE [LARGE SCALE GENOMIC DNA]</scope>
    <source>
        <strain evidence="7 8">PA</strain>
    </source>
</reference>
<comment type="caution">
    <text evidence="7">The sequence shown here is derived from an EMBL/GenBank/DDBJ whole genome shotgun (WGS) entry which is preliminary data.</text>
</comment>
<keyword evidence="4" id="KW-0067">ATP-binding</keyword>
<dbReference type="InterPro" id="IPR027417">
    <property type="entry name" value="P-loop_NTPase"/>
</dbReference>
<evidence type="ECO:0000256" key="5">
    <source>
        <dbReference type="SAM" id="MobiDB-lite"/>
    </source>
</evidence>
<protein>
    <submittedName>
        <fullName evidence="7">ABC-type multidrug transport system, ATPase component</fullName>
    </submittedName>
</protein>
<dbReference type="SMART" id="SM00382">
    <property type="entry name" value="AAA"/>
    <property type="match status" value="1"/>
</dbReference>
<dbReference type="PROSITE" id="PS50893">
    <property type="entry name" value="ABC_TRANSPORTER_2"/>
    <property type="match status" value="1"/>
</dbReference>
<sequence length="247" mass="26372">MIPFIARPRASARAPRHDGPEPLIRARGLTVGYGERPVCAPATFDLAPGEVLALVGVNGAGKSTLARTCCGLLRPLDGEIEVMGRRPDPRRASFRAAVARDLGEESFFPTLSAAEHLHLVCYGHGVADPGAVVEALIEELELDDVADSLPDELSSGQRRRLALAAVLARPRSLLILDEPEQRLDHVTRLRLADRLIEEREAGGAVLLVSHDAGLVRACATAVLMVGRRTRLAAGVEEGVEAIIEGVL</sequence>
<evidence type="ECO:0000313" key="8">
    <source>
        <dbReference type="Proteomes" id="UP000184390"/>
    </source>
</evidence>
<dbReference type="EMBL" id="FQYL01000004">
    <property type="protein sequence ID" value="SHI69666.1"/>
    <property type="molecule type" value="Genomic_DNA"/>
</dbReference>
<comment type="similarity">
    <text evidence="1">Belongs to the ABC transporter superfamily.</text>
</comment>
<proteinExistence type="inferred from homology"/>
<dbReference type="PROSITE" id="PS00211">
    <property type="entry name" value="ABC_TRANSPORTER_1"/>
    <property type="match status" value="1"/>
</dbReference>
<evidence type="ECO:0000259" key="6">
    <source>
        <dbReference type="PROSITE" id="PS50893"/>
    </source>
</evidence>
<keyword evidence="8" id="KW-1185">Reference proteome</keyword>
<dbReference type="Gene3D" id="3.40.50.300">
    <property type="entry name" value="P-loop containing nucleotide triphosphate hydrolases"/>
    <property type="match status" value="1"/>
</dbReference>
<dbReference type="InterPro" id="IPR017871">
    <property type="entry name" value="ABC_transporter-like_CS"/>
</dbReference>
<keyword evidence="2" id="KW-0813">Transport</keyword>
<dbReference type="InterPro" id="IPR003439">
    <property type="entry name" value="ABC_transporter-like_ATP-bd"/>
</dbReference>
<dbReference type="PANTHER" id="PTHR43335">
    <property type="entry name" value="ABC TRANSPORTER, ATP-BINDING PROTEIN"/>
    <property type="match status" value="1"/>
</dbReference>
<dbReference type="Pfam" id="PF00005">
    <property type="entry name" value="ABC_tran"/>
    <property type="match status" value="1"/>
</dbReference>
<feature type="domain" description="ABC transporter" evidence="6">
    <location>
        <begin position="24"/>
        <end position="245"/>
    </location>
</feature>
<evidence type="ECO:0000256" key="1">
    <source>
        <dbReference type="ARBA" id="ARBA00005417"/>
    </source>
</evidence>
<accession>A0ABY1I8W6</accession>
<organism evidence="7 8">
    <name type="scientific">Actinomyces denticolens</name>
    <dbReference type="NCBI Taxonomy" id="52767"/>
    <lineage>
        <taxon>Bacteria</taxon>
        <taxon>Bacillati</taxon>
        <taxon>Actinomycetota</taxon>
        <taxon>Actinomycetes</taxon>
        <taxon>Actinomycetales</taxon>
        <taxon>Actinomycetaceae</taxon>
        <taxon>Actinomyces</taxon>
    </lineage>
</organism>
<dbReference type="RefSeq" id="WP_073452092.1">
    <property type="nucleotide sequence ID" value="NZ_BDIO01000003.1"/>
</dbReference>
<evidence type="ECO:0000256" key="2">
    <source>
        <dbReference type="ARBA" id="ARBA00022448"/>
    </source>
</evidence>
<evidence type="ECO:0000313" key="7">
    <source>
        <dbReference type="EMBL" id="SHI69666.1"/>
    </source>
</evidence>
<dbReference type="Proteomes" id="UP000184390">
    <property type="component" value="Unassembled WGS sequence"/>
</dbReference>
<dbReference type="SUPFAM" id="SSF52540">
    <property type="entry name" value="P-loop containing nucleoside triphosphate hydrolases"/>
    <property type="match status" value="1"/>
</dbReference>
<feature type="region of interest" description="Disordered" evidence="5">
    <location>
        <begin position="1"/>
        <end position="20"/>
    </location>
</feature>
<feature type="compositionally biased region" description="Low complexity" evidence="5">
    <location>
        <begin position="1"/>
        <end position="13"/>
    </location>
</feature>
<gene>
    <name evidence="7" type="ORF">SAMN05216246_10426</name>
</gene>
<evidence type="ECO:0000256" key="4">
    <source>
        <dbReference type="ARBA" id="ARBA00022840"/>
    </source>
</evidence>
<dbReference type="PANTHER" id="PTHR43335:SF4">
    <property type="entry name" value="ABC TRANSPORTER, ATP-BINDING PROTEIN"/>
    <property type="match status" value="1"/>
</dbReference>
<dbReference type="InterPro" id="IPR003593">
    <property type="entry name" value="AAA+_ATPase"/>
</dbReference>
<keyword evidence="3" id="KW-0547">Nucleotide-binding</keyword>
<evidence type="ECO:0000256" key="3">
    <source>
        <dbReference type="ARBA" id="ARBA00022741"/>
    </source>
</evidence>